<dbReference type="Proteomes" id="UP000827872">
    <property type="component" value="Linkage Group LG02"/>
</dbReference>
<keyword evidence="2" id="KW-1185">Reference proteome</keyword>
<name>A0ACB8G0L9_9SAUR</name>
<gene>
    <name evidence="1" type="primary">CSRNP3_2</name>
    <name evidence="1" type="ORF">K3G42_013391</name>
</gene>
<organism evidence="1 2">
    <name type="scientific">Sphaerodactylus townsendi</name>
    <dbReference type="NCBI Taxonomy" id="933632"/>
    <lineage>
        <taxon>Eukaryota</taxon>
        <taxon>Metazoa</taxon>
        <taxon>Chordata</taxon>
        <taxon>Craniata</taxon>
        <taxon>Vertebrata</taxon>
        <taxon>Euteleostomi</taxon>
        <taxon>Lepidosauria</taxon>
        <taxon>Squamata</taxon>
        <taxon>Bifurcata</taxon>
        <taxon>Gekkota</taxon>
        <taxon>Sphaerodactylidae</taxon>
        <taxon>Sphaerodactylus</taxon>
    </lineage>
</organism>
<evidence type="ECO:0000313" key="2">
    <source>
        <dbReference type="Proteomes" id="UP000827872"/>
    </source>
</evidence>
<sequence length="66" mass="7056">MNGILMRKLEEAGGSSIFSVRELDDEDSSGKSADSGDSVRLSTSNHVISYQSIALLRGRPQGEKAT</sequence>
<protein>
    <submittedName>
        <fullName evidence="1">Cysteine/serine-rich nuclear protein 3</fullName>
    </submittedName>
</protein>
<reference evidence="1" key="1">
    <citation type="submission" date="2021-08" db="EMBL/GenBank/DDBJ databases">
        <title>The first chromosome-level gecko genome reveals the dynamic sex chromosomes of Neotropical dwarf geckos (Sphaerodactylidae: Sphaerodactylus).</title>
        <authorList>
            <person name="Pinto B.J."/>
            <person name="Keating S.E."/>
            <person name="Gamble T."/>
        </authorList>
    </citation>
    <scope>NUCLEOTIDE SEQUENCE</scope>
    <source>
        <strain evidence="1">TG3544</strain>
    </source>
</reference>
<evidence type="ECO:0000313" key="1">
    <source>
        <dbReference type="EMBL" id="KAH8013199.1"/>
    </source>
</evidence>
<accession>A0ACB8G0L9</accession>
<dbReference type="EMBL" id="CM037615">
    <property type="protein sequence ID" value="KAH8013199.1"/>
    <property type="molecule type" value="Genomic_DNA"/>
</dbReference>
<proteinExistence type="predicted"/>
<comment type="caution">
    <text evidence="1">The sequence shown here is derived from an EMBL/GenBank/DDBJ whole genome shotgun (WGS) entry which is preliminary data.</text>
</comment>